<dbReference type="GO" id="GO:0004777">
    <property type="term" value="F:succinate-semialdehyde dehydrogenase (NAD+) activity"/>
    <property type="evidence" value="ECO:0007669"/>
    <property type="project" value="UniProtKB-EC"/>
</dbReference>
<evidence type="ECO:0000256" key="4">
    <source>
        <dbReference type="ARBA" id="ARBA00023002"/>
    </source>
</evidence>
<dbReference type="InterPro" id="IPR029510">
    <property type="entry name" value="Ald_DH_CS_GLU"/>
</dbReference>
<evidence type="ECO:0000256" key="7">
    <source>
        <dbReference type="RuleBase" id="RU003345"/>
    </source>
</evidence>
<dbReference type="EMBL" id="BKCP01010514">
    <property type="protein sequence ID" value="GER52813.1"/>
    <property type="molecule type" value="Genomic_DNA"/>
</dbReference>
<dbReference type="PROSITE" id="PS00070">
    <property type="entry name" value="ALDEHYDE_DEHYDR_CYS"/>
    <property type="match status" value="1"/>
</dbReference>
<dbReference type="Gene3D" id="3.40.309.10">
    <property type="entry name" value="Aldehyde Dehydrogenase, Chain A, domain 2"/>
    <property type="match status" value="2"/>
</dbReference>
<sequence length="643" mass="71017">MEQDISELLLKIKISKKEDENVELSEVDIAQGLRECQLSLIGQFYGEKQINFSGMMTTLTGIWARKPFKVRNLGENKFQFIFQAEEDKEKILSGKTWSFDGQYLLLKNWNPEDLTFSEEELCIRIWVQVWNLPLHWMSMEAGAKIGQKIGRVINVIMPGAGSVKGQVIKILVELNLKEPIPRGTKLTVGNENRWVEFRNCQLKKEDLKRNVLNVGQYGEWLRSNYINIGESRNSYSINSDGLASEPESHGSPKKFSSPIIPEKEGSPGNGVRDVGSSGLSKQGDLRGDPCISKGKEVNIGREEGERAGLSEVEYCEGSALCDDQLVEVNIQPSTIGERVILKKKNTFIRKPRVPGMDCDNTSVEAEGGHNQQLVEMSLELGGNAPCVVFDDAALDVALNGIVCTLATKFHNSGQTCVCANRILVQEGIYEKFAHAFSNAVESMKVGNGFGDGVVQGPLINDAAVHKVSFCSHLQCMLYKPCTLPVNDHLRVDSQVESLVQDAISKGAKVRIGGKRHRLGMTFYEPTVITEVNSDLLISREEVFGPIAPLLKYKTEEEAICMANNTNAGLAAYIFTTNIQRSWRVREALEYGLVGVNEGLISTEVAPFGGVKQSSLVREGSKYGMDEYLEVGVVLCIVKAGTHS</sequence>
<dbReference type="SUPFAM" id="SSF53720">
    <property type="entry name" value="ALDH-like"/>
    <property type="match status" value="1"/>
</dbReference>
<dbReference type="InterPro" id="IPR016161">
    <property type="entry name" value="Ald_DH/histidinol_DH"/>
</dbReference>
<evidence type="ECO:0000259" key="10">
    <source>
        <dbReference type="Pfam" id="PF14111"/>
    </source>
</evidence>
<evidence type="ECO:0000256" key="6">
    <source>
        <dbReference type="PROSITE-ProRule" id="PRU10007"/>
    </source>
</evidence>
<dbReference type="Proteomes" id="UP000325081">
    <property type="component" value="Unassembled WGS sequence"/>
</dbReference>
<comment type="caution">
    <text evidence="11">The sequence shown here is derived from an EMBL/GenBank/DDBJ whole genome shotgun (WGS) entry which is preliminary data.</text>
</comment>
<feature type="domain" description="DUF4283" evidence="10">
    <location>
        <begin position="35"/>
        <end position="112"/>
    </location>
</feature>
<dbReference type="InterPro" id="IPR016163">
    <property type="entry name" value="Ald_DH_C"/>
</dbReference>
<dbReference type="PROSITE" id="PS00687">
    <property type="entry name" value="ALDEHYDE_DEHYDR_GLU"/>
    <property type="match status" value="1"/>
</dbReference>
<evidence type="ECO:0000313" key="11">
    <source>
        <dbReference type="EMBL" id="GER52813.1"/>
    </source>
</evidence>
<dbReference type="GO" id="GO:0009450">
    <property type="term" value="P:gamma-aminobutyric acid catabolic process"/>
    <property type="evidence" value="ECO:0007669"/>
    <property type="project" value="TreeGrafter"/>
</dbReference>
<evidence type="ECO:0000256" key="1">
    <source>
        <dbReference type="ARBA" id="ARBA00009986"/>
    </source>
</evidence>
<dbReference type="InterPro" id="IPR016162">
    <property type="entry name" value="Ald_DH_N"/>
</dbReference>
<dbReference type="Gene3D" id="3.40.605.10">
    <property type="entry name" value="Aldehyde Dehydrogenase, Chain A, domain 1"/>
    <property type="match status" value="2"/>
</dbReference>
<evidence type="ECO:0000313" key="12">
    <source>
        <dbReference type="Proteomes" id="UP000325081"/>
    </source>
</evidence>
<dbReference type="Pfam" id="PF00171">
    <property type="entry name" value="Aldedh"/>
    <property type="match status" value="2"/>
</dbReference>
<feature type="region of interest" description="Disordered" evidence="8">
    <location>
        <begin position="238"/>
        <end position="297"/>
    </location>
</feature>
<accession>A0A5A7R4X5</accession>
<feature type="active site" evidence="6">
    <location>
        <position position="379"/>
    </location>
</feature>
<name>A0A5A7R4X5_STRAF</name>
<feature type="domain" description="Aldehyde dehydrogenase" evidence="9">
    <location>
        <begin position="493"/>
        <end position="631"/>
    </location>
</feature>
<dbReference type="OrthoDB" id="1924068at2759"/>
<evidence type="ECO:0000256" key="2">
    <source>
        <dbReference type="ARBA" id="ARBA00013051"/>
    </source>
</evidence>
<evidence type="ECO:0000256" key="3">
    <source>
        <dbReference type="ARBA" id="ARBA00019842"/>
    </source>
</evidence>
<dbReference type="InterPro" id="IPR050740">
    <property type="entry name" value="Aldehyde_DH_Superfamily"/>
</dbReference>
<protein>
    <recommendedName>
        <fullName evidence="3">Succinate-semialdehyde dehydrogenase, mitochondrial</fullName>
        <ecNumber evidence="2">1.2.1.24</ecNumber>
    </recommendedName>
    <alternativeName>
        <fullName evidence="5">NAD(+)-dependent succinic semialdehyde dehydrogenase</fullName>
    </alternativeName>
</protein>
<keyword evidence="4 7" id="KW-0560">Oxidoreductase</keyword>
<reference evidence="12" key="1">
    <citation type="journal article" date="2019" name="Curr. Biol.">
        <title>Genome Sequence of Striga asiatica Provides Insight into the Evolution of Plant Parasitism.</title>
        <authorList>
            <person name="Yoshida S."/>
            <person name="Kim S."/>
            <person name="Wafula E.K."/>
            <person name="Tanskanen J."/>
            <person name="Kim Y.M."/>
            <person name="Honaas L."/>
            <person name="Yang Z."/>
            <person name="Spallek T."/>
            <person name="Conn C.E."/>
            <person name="Ichihashi Y."/>
            <person name="Cheong K."/>
            <person name="Cui S."/>
            <person name="Der J.P."/>
            <person name="Gundlach H."/>
            <person name="Jiao Y."/>
            <person name="Hori C."/>
            <person name="Ishida J.K."/>
            <person name="Kasahara H."/>
            <person name="Kiba T."/>
            <person name="Kim M.S."/>
            <person name="Koo N."/>
            <person name="Laohavisit A."/>
            <person name="Lee Y.H."/>
            <person name="Lumba S."/>
            <person name="McCourt P."/>
            <person name="Mortimer J.C."/>
            <person name="Mutuku J.M."/>
            <person name="Nomura T."/>
            <person name="Sasaki-Sekimoto Y."/>
            <person name="Seto Y."/>
            <person name="Wang Y."/>
            <person name="Wakatake T."/>
            <person name="Sakakibara H."/>
            <person name="Demura T."/>
            <person name="Yamaguchi S."/>
            <person name="Yoneyama K."/>
            <person name="Manabe R.I."/>
            <person name="Nelson D.C."/>
            <person name="Schulman A.H."/>
            <person name="Timko M.P."/>
            <person name="dePamphilis C.W."/>
            <person name="Choi D."/>
            <person name="Shirasu K."/>
        </authorList>
    </citation>
    <scope>NUCLEOTIDE SEQUENCE [LARGE SCALE GENOMIC DNA]</scope>
    <source>
        <strain evidence="12">cv. UVA1</strain>
    </source>
</reference>
<feature type="domain" description="Aldehyde dehydrogenase" evidence="9">
    <location>
        <begin position="371"/>
        <end position="467"/>
    </location>
</feature>
<organism evidence="11 12">
    <name type="scientific">Striga asiatica</name>
    <name type="common">Asiatic witchweed</name>
    <name type="synonym">Buchnera asiatica</name>
    <dbReference type="NCBI Taxonomy" id="4170"/>
    <lineage>
        <taxon>Eukaryota</taxon>
        <taxon>Viridiplantae</taxon>
        <taxon>Streptophyta</taxon>
        <taxon>Embryophyta</taxon>
        <taxon>Tracheophyta</taxon>
        <taxon>Spermatophyta</taxon>
        <taxon>Magnoliopsida</taxon>
        <taxon>eudicotyledons</taxon>
        <taxon>Gunneridae</taxon>
        <taxon>Pentapetalae</taxon>
        <taxon>asterids</taxon>
        <taxon>lamiids</taxon>
        <taxon>Lamiales</taxon>
        <taxon>Orobanchaceae</taxon>
        <taxon>Buchnereae</taxon>
        <taxon>Striga</taxon>
    </lineage>
</organism>
<dbReference type="Pfam" id="PF14111">
    <property type="entry name" value="DUF4283"/>
    <property type="match status" value="1"/>
</dbReference>
<evidence type="ECO:0000256" key="8">
    <source>
        <dbReference type="SAM" id="MobiDB-lite"/>
    </source>
</evidence>
<feature type="compositionally biased region" description="Basic and acidic residues" evidence="8">
    <location>
        <begin position="283"/>
        <end position="297"/>
    </location>
</feature>
<dbReference type="EC" id="1.2.1.24" evidence="2"/>
<dbReference type="InterPro" id="IPR025558">
    <property type="entry name" value="DUF4283"/>
</dbReference>
<keyword evidence="12" id="KW-1185">Reference proteome</keyword>
<dbReference type="InterPro" id="IPR016160">
    <property type="entry name" value="Ald_DH_CS_CYS"/>
</dbReference>
<dbReference type="InterPro" id="IPR015590">
    <property type="entry name" value="Aldehyde_DH_dom"/>
</dbReference>
<dbReference type="AlphaFoldDB" id="A0A5A7R4X5"/>
<evidence type="ECO:0000259" key="9">
    <source>
        <dbReference type="Pfam" id="PF00171"/>
    </source>
</evidence>
<evidence type="ECO:0000256" key="5">
    <source>
        <dbReference type="ARBA" id="ARBA00030806"/>
    </source>
</evidence>
<comment type="similarity">
    <text evidence="1 7">Belongs to the aldehyde dehydrogenase family.</text>
</comment>
<dbReference type="PANTHER" id="PTHR43353">
    <property type="entry name" value="SUCCINATE-SEMIALDEHYDE DEHYDROGENASE, MITOCHONDRIAL"/>
    <property type="match status" value="1"/>
</dbReference>
<gene>
    <name evidence="11" type="ORF">STAS_30297</name>
</gene>
<dbReference type="PANTHER" id="PTHR43353:SF5">
    <property type="entry name" value="SUCCINATE-SEMIALDEHYDE DEHYDROGENASE, MITOCHONDRIAL"/>
    <property type="match status" value="1"/>
</dbReference>
<proteinExistence type="inferred from homology"/>